<name>A0A062VG97_9PROT</name>
<accession>A0A062VG97</accession>
<sequence>MPHRKRPDFRQHLLKSAIRTAGAKVVPSEFFDEFLIAVYDPYAALYAGFGVEALAPFRGDLERTEVHQMI</sequence>
<gene>
    <name evidence="1" type="ORF">HPO_16830</name>
</gene>
<dbReference type="EMBL" id="ARYM01000026">
    <property type="protein sequence ID" value="KCZ97060.1"/>
    <property type="molecule type" value="Genomic_DNA"/>
</dbReference>
<dbReference type="AlphaFoldDB" id="A0A062VG97"/>
<keyword evidence="2" id="KW-1185">Reference proteome</keyword>
<comment type="caution">
    <text evidence="1">The sequence shown here is derived from an EMBL/GenBank/DDBJ whole genome shotgun (WGS) entry which is preliminary data.</text>
</comment>
<proteinExistence type="predicted"/>
<reference evidence="1 2" key="1">
    <citation type="journal article" date="2014" name="Antonie Van Leeuwenhoek">
        <title>Hyphomonas beringensis sp. nov. and Hyphomonas chukchiensis sp. nov., isolated from surface seawater of the Bering Sea and Chukchi Sea.</title>
        <authorList>
            <person name="Li C."/>
            <person name="Lai Q."/>
            <person name="Li G."/>
            <person name="Dong C."/>
            <person name="Wang J."/>
            <person name="Liao Y."/>
            <person name="Shao Z."/>
        </authorList>
    </citation>
    <scope>NUCLEOTIDE SEQUENCE [LARGE SCALE GENOMIC DNA]</scope>
    <source>
        <strain evidence="1 2">PS728</strain>
    </source>
</reference>
<dbReference type="Proteomes" id="UP000027100">
    <property type="component" value="Unassembled WGS sequence"/>
</dbReference>
<evidence type="ECO:0000313" key="2">
    <source>
        <dbReference type="Proteomes" id="UP000027100"/>
    </source>
</evidence>
<protein>
    <submittedName>
        <fullName evidence="1">Uncharacterized protein</fullName>
    </submittedName>
</protein>
<evidence type="ECO:0000313" key="1">
    <source>
        <dbReference type="EMBL" id="KCZ97060.1"/>
    </source>
</evidence>
<organism evidence="1 2">
    <name type="scientific">Hyphomonas polymorpha PS728</name>
    <dbReference type="NCBI Taxonomy" id="1280954"/>
    <lineage>
        <taxon>Bacteria</taxon>
        <taxon>Pseudomonadati</taxon>
        <taxon>Pseudomonadota</taxon>
        <taxon>Alphaproteobacteria</taxon>
        <taxon>Hyphomonadales</taxon>
        <taxon>Hyphomonadaceae</taxon>
        <taxon>Hyphomonas</taxon>
    </lineage>
</organism>